<dbReference type="Proteomes" id="UP000183567">
    <property type="component" value="Unassembled WGS sequence"/>
</dbReference>
<accession>A0A1J8R2S0</accession>
<dbReference type="AlphaFoldDB" id="A0A1J8R2S0"/>
<dbReference type="PANTHER" id="PTHR28180">
    <property type="entry name" value="CONSERVED MITOCHONDRIAL PROTEIN-RELATED"/>
    <property type="match status" value="1"/>
</dbReference>
<dbReference type="PANTHER" id="PTHR28180:SF2">
    <property type="entry name" value="PEROXISOMAL PROTEIN 2"/>
    <property type="match status" value="1"/>
</dbReference>
<keyword evidence="3" id="KW-1185">Reference proteome</keyword>
<reference evidence="2 3" key="1">
    <citation type="submission" date="2016-03" db="EMBL/GenBank/DDBJ databases">
        <title>Comparative genomics of the ectomycorrhizal sister species Rhizopogon vinicolor and Rhizopogon vesiculosus (Basidiomycota: Boletales) reveals a divergence of the mating type B locus.</title>
        <authorList>
            <person name="Mujic A.B."/>
            <person name="Kuo A."/>
            <person name="Tritt A."/>
            <person name="Lipzen A."/>
            <person name="Chen C."/>
            <person name="Johnson J."/>
            <person name="Sharma A."/>
            <person name="Barry K."/>
            <person name="Grigoriev I.V."/>
            <person name="Spatafora J.W."/>
        </authorList>
    </citation>
    <scope>NUCLEOTIDE SEQUENCE [LARGE SCALE GENOMIC DNA]</scope>
    <source>
        <strain evidence="2 3">AM-OR11-056</strain>
    </source>
</reference>
<dbReference type="OrthoDB" id="5537330at2759"/>
<evidence type="ECO:0000313" key="3">
    <source>
        <dbReference type="Proteomes" id="UP000183567"/>
    </source>
</evidence>
<dbReference type="Pfam" id="PF02627">
    <property type="entry name" value="CMD"/>
    <property type="match status" value="1"/>
</dbReference>
<protein>
    <recommendedName>
        <fullName evidence="1">Carboxymuconolactone decarboxylase-like domain-containing protein</fullName>
    </recommendedName>
</protein>
<proteinExistence type="predicted"/>
<dbReference type="EMBL" id="LVVM01000723">
    <property type="protein sequence ID" value="OJA20128.1"/>
    <property type="molecule type" value="Genomic_DNA"/>
</dbReference>
<gene>
    <name evidence="2" type="ORF">AZE42_11874</name>
</gene>
<evidence type="ECO:0000259" key="1">
    <source>
        <dbReference type="Pfam" id="PF02627"/>
    </source>
</evidence>
<dbReference type="Gene3D" id="1.20.1290.10">
    <property type="entry name" value="AhpD-like"/>
    <property type="match status" value="1"/>
</dbReference>
<dbReference type="InterPro" id="IPR003779">
    <property type="entry name" value="CMD-like"/>
</dbReference>
<organism evidence="2 3">
    <name type="scientific">Rhizopogon vesiculosus</name>
    <dbReference type="NCBI Taxonomy" id="180088"/>
    <lineage>
        <taxon>Eukaryota</taxon>
        <taxon>Fungi</taxon>
        <taxon>Dikarya</taxon>
        <taxon>Basidiomycota</taxon>
        <taxon>Agaricomycotina</taxon>
        <taxon>Agaricomycetes</taxon>
        <taxon>Agaricomycetidae</taxon>
        <taxon>Boletales</taxon>
        <taxon>Suillineae</taxon>
        <taxon>Rhizopogonaceae</taxon>
        <taxon>Rhizopogon</taxon>
    </lineage>
</organism>
<dbReference type="SUPFAM" id="SSF69118">
    <property type="entry name" value="AhpD-like"/>
    <property type="match status" value="1"/>
</dbReference>
<dbReference type="GO" id="GO:0051920">
    <property type="term" value="F:peroxiredoxin activity"/>
    <property type="evidence" value="ECO:0007669"/>
    <property type="project" value="InterPro"/>
</dbReference>
<sequence>MADFATPEFLDELKSLYPAPSNYVDGDWFLAAGIAFSSSNCPDGVPRVLSYALEDLDKLPGTSDEDCRLLVRKMRDGIFKSGMISGYPKAINALATLYEATPEVLRDTELLRDPSRSKEEIAAAGQAYFDSTYGDTAATVQPMLRSIYPDLEHFTTKLGYGYVYAFLEMTSAKETSFAMISALIANDTPRQVEWHLTGAIRNGATVEEVRAVREIALRIAVKAGISLKHEVPNI</sequence>
<name>A0A1J8R2S0_9AGAM</name>
<dbReference type="InterPro" id="IPR052999">
    <property type="entry name" value="PTS1_Protein"/>
</dbReference>
<dbReference type="InterPro" id="IPR029032">
    <property type="entry name" value="AhpD-like"/>
</dbReference>
<feature type="domain" description="Carboxymuconolactone decarboxylase-like" evidence="1">
    <location>
        <begin position="149"/>
        <end position="216"/>
    </location>
</feature>
<comment type="caution">
    <text evidence="2">The sequence shown here is derived from an EMBL/GenBank/DDBJ whole genome shotgun (WGS) entry which is preliminary data.</text>
</comment>
<evidence type="ECO:0000313" key="2">
    <source>
        <dbReference type="EMBL" id="OJA20128.1"/>
    </source>
</evidence>
<dbReference type="STRING" id="180088.A0A1J8R2S0"/>